<dbReference type="Gene3D" id="3.20.20.100">
    <property type="entry name" value="NADP-dependent oxidoreductase domain"/>
    <property type="match status" value="1"/>
</dbReference>
<evidence type="ECO:0000259" key="2">
    <source>
        <dbReference type="Pfam" id="PF00248"/>
    </source>
</evidence>
<evidence type="ECO:0000256" key="1">
    <source>
        <dbReference type="ARBA" id="ARBA00023002"/>
    </source>
</evidence>
<name>A0A554X623_9BURK</name>
<keyword evidence="4" id="KW-1185">Reference proteome</keyword>
<proteinExistence type="predicted"/>
<evidence type="ECO:0000313" key="3">
    <source>
        <dbReference type="EMBL" id="TSE31285.1"/>
    </source>
</evidence>
<reference evidence="3 4" key="1">
    <citation type="submission" date="2019-07" db="EMBL/GenBank/DDBJ databases">
        <title>Tepidimonas thermarum AA-1 draft genome.</title>
        <authorList>
            <person name="Da Costa M.S."/>
            <person name="Froufe H.J.C."/>
            <person name="Egas C."/>
            <person name="Albuquerque L."/>
        </authorList>
    </citation>
    <scope>NUCLEOTIDE SEQUENCE [LARGE SCALE GENOMIC DNA]</scope>
    <source>
        <strain evidence="3 4">AA-1</strain>
    </source>
</reference>
<dbReference type="AlphaFoldDB" id="A0A554X623"/>
<gene>
    <name evidence="3" type="primary">yhdN</name>
    <name evidence="3" type="ORF">Tther_00569</name>
</gene>
<dbReference type="EC" id="1.1.1.-" evidence="3"/>
<dbReference type="InterPro" id="IPR023210">
    <property type="entry name" value="NADP_OxRdtase_dom"/>
</dbReference>
<organism evidence="3 4">
    <name type="scientific">Tepidimonas thermarum</name>
    <dbReference type="NCBI Taxonomy" id="335431"/>
    <lineage>
        <taxon>Bacteria</taxon>
        <taxon>Pseudomonadati</taxon>
        <taxon>Pseudomonadota</taxon>
        <taxon>Betaproteobacteria</taxon>
        <taxon>Burkholderiales</taxon>
        <taxon>Tepidimonas</taxon>
    </lineage>
</organism>
<dbReference type="Pfam" id="PF00248">
    <property type="entry name" value="Aldo_ket_red"/>
    <property type="match status" value="1"/>
</dbReference>
<dbReference type="CDD" id="cd19094">
    <property type="entry name" value="AKR_Tas-like"/>
    <property type="match status" value="1"/>
</dbReference>
<dbReference type="PANTHER" id="PTHR43364">
    <property type="entry name" value="NADH-SPECIFIC METHYLGLYOXAL REDUCTASE-RELATED"/>
    <property type="match status" value="1"/>
</dbReference>
<protein>
    <submittedName>
        <fullName evidence="3">General stress protein 69</fullName>
        <ecNumber evidence="3">1.1.1.-</ecNumber>
    </submittedName>
</protein>
<dbReference type="Proteomes" id="UP000318542">
    <property type="component" value="Unassembled WGS sequence"/>
</dbReference>
<dbReference type="SUPFAM" id="SSF51430">
    <property type="entry name" value="NAD(P)-linked oxidoreductase"/>
    <property type="match status" value="1"/>
</dbReference>
<comment type="caution">
    <text evidence="3">The sequence shown here is derived from an EMBL/GenBank/DDBJ whole genome shotgun (WGS) entry which is preliminary data.</text>
</comment>
<dbReference type="InterPro" id="IPR050523">
    <property type="entry name" value="AKR_Detox_Biosynth"/>
</dbReference>
<sequence length="362" mass="39785">MTPHEPLTMTFNPVTLAPGLSVSPICLGTMTFGEQVGEADAHAMLDRALERGVNFIDTAEMYAVPARAETCGATETIIGHWLAQRPGVRQRVVLATKVAGPSRGMPWIRGEHAGLTKAEIVAACEGSLRRLRTDVIDLYQIHWPARNVPMFGALTFDPGKDKPCASILEQLEAMDTLVRAGKVRAIGLSNETPYGVHEFVRLAEQHGLPRVVSVQNPYCLINRSYENALDETCHRLGVALLAYSPLGFGLLTGKYDETGIEHAGPPQGRMALFESMRKQRWGRPEALAAARRYNALAREHGLTPVQLALAFCYRNWRVASTIIGVTSLAQLDACLDAWDVTLAPEVLEAVDRIRWDIRDPAQ</sequence>
<keyword evidence="1 3" id="KW-0560">Oxidoreductase</keyword>
<dbReference type="PANTHER" id="PTHR43364:SF4">
    <property type="entry name" value="NAD(P)-LINKED OXIDOREDUCTASE SUPERFAMILY PROTEIN"/>
    <property type="match status" value="1"/>
</dbReference>
<evidence type="ECO:0000313" key="4">
    <source>
        <dbReference type="Proteomes" id="UP000318542"/>
    </source>
</evidence>
<dbReference type="GO" id="GO:0016491">
    <property type="term" value="F:oxidoreductase activity"/>
    <property type="evidence" value="ECO:0007669"/>
    <property type="project" value="UniProtKB-KW"/>
</dbReference>
<accession>A0A554X623</accession>
<dbReference type="InterPro" id="IPR036812">
    <property type="entry name" value="NAD(P)_OxRdtase_dom_sf"/>
</dbReference>
<dbReference type="EMBL" id="VJOL01000006">
    <property type="protein sequence ID" value="TSE31285.1"/>
    <property type="molecule type" value="Genomic_DNA"/>
</dbReference>
<feature type="domain" description="NADP-dependent oxidoreductase" evidence="2">
    <location>
        <begin position="24"/>
        <end position="353"/>
    </location>
</feature>